<name>A0ABN7WSS3_GIGMA</name>
<reference evidence="2 3" key="1">
    <citation type="submission" date="2021-06" db="EMBL/GenBank/DDBJ databases">
        <authorList>
            <person name="Kallberg Y."/>
            <person name="Tangrot J."/>
            <person name="Rosling A."/>
        </authorList>
    </citation>
    <scope>NUCLEOTIDE SEQUENCE [LARGE SCALE GENOMIC DNA]</scope>
    <source>
        <strain evidence="2 3">120-4 pot B 10/14</strain>
    </source>
</reference>
<gene>
    <name evidence="2" type="ORF">GMARGA_LOCUS34687</name>
</gene>
<organism evidence="2 3">
    <name type="scientific">Gigaspora margarita</name>
    <dbReference type="NCBI Taxonomy" id="4874"/>
    <lineage>
        <taxon>Eukaryota</taxon>
        <taxon>Fungi</taxon>
        <taxon>Fungi incertae sedis</taxon>
        <taxon>Mucoromycota</taxon>
        <taxon>Glomeromycotina</taxon>
        <taxon>Glomeromycetes</taxon>
        <taxon>Diversisporales</taxon>
        <taxon>Gigasporaceae</taxon>
        <taxon>Gigaspora</taxon>
    </lineage>
</organism>
<feature type="region of interest" description="Disordered" evidence="1">
    <location>
        <begin position="1"/>
        <end position="20"/>
    </location>
</feature>
<sequence>MNKRESYKKDNKNKNSYAKKDENHIIVCKESLDNKEDIIEKFVNSNLKGTTQLRYNYCNEKQ</sequence>
<evidence type="ECO:0000256" key="1">
    <source>
        <dbReference type="SAM" id="MobiDB-lite"/>
    </source>
</evidence>
<feature type="non-terminal residue" evidence="2">
    <location>
        <position position="62"/>
    </location>
</feature>
<proteinExistence type="predicted"/>
<accession>A0ABN7WSS3</accession>
<comment type="caution">
    <text evidence="2">The sequence shown here is derived from an EMBL/GenBank/DDBJ whole genome shotgun (WGS) entry which is preliminary data.</text>
</comment>
<dbReference type="Proteomes" id="UP000789901">
    <property type="component" value="Unassembled WGS sequence"/>
</dbReference>
<dbReference type="EMBL" id="CAJVQB010061687">
    <property type="protein sequence ID" value="CAG8839965.1"/>
    <property type="molecule type" value="Genomic_DNA"/>
</dbReference>
<evidence type="ECO:0000313" key="2">
    <source>
        <dbReference type="EMBL" id="CAG8839965.1"/>
    </source>
</evidence>
<keyword evidence="3" id="KW-1185">Reference proteome</keyword>
<protein>
    <submittedName>
        <fullName evidence="2">18098_t:CDS:1</fullName>
    </submittedName>
</protein>
<evidence type="ECO:0000313" key="3">
    <source>
        <dbReference type="Proteomes" id="UP000789901"/>
    </source>
</evidence>